<dbReference type="OrthoDB" id="73001at2"/>
<keyword evidence="4" id="KW-0255">Endonuclease</keyword>
<protein>
    <submittedName>
        <fullName evidence="8">HicA-related protein</fullName>
    </submittedName>
</protein>
<dbReference type="EMBL" id="AHAM01000039">
    <property type="protein sequence ID" value="EHK58169.1"/>
    <property type="molecule type" value="Genomic_DNA"/>
</dbReference>
<dbReference type="GO" id="GO:0003729">
    <property type="term" value="F:mRNA binding"/>
    <property type="evidence" value="ECO:0007669"/>
    <property type="project" value="InterPro"/>
</dbReference>
<dbReference type="SUPFAM" id="SSF54786">
    <property type="entry name" value="YcfA/nrd intein domain"/>
    <property type="match status" value="1"/>
</dbReference>
<evidence type="ECO:0000256" key="2">
    <source>
        <dbReference type="ARBA" id="ARBA00022649"/>
    </source>
</evidence>
<gene>
    <name evidence="8" type="ORF">MAXJ12_06238</name>
</gene>
<comment type="similarity">
    <text evidence="1">Belongs to the HicA mRNA interferase family.</text>
</comment>
<dbReference type="Pfam" id="PF07927">
    <property type="entry name" value="HicA_toxin"/>
    <property type="match status" value="1"/>
</dbReference>
<organism evidence="8 9">
    <name type="scientific">Mesorhizobium alhagi CCNWXJ12-2</name>
    <dbReference type="NCBI Taxonomy" id="1107882"/>
    <lineage>
        <taxon>Bacteria</taxon>
        <taxon>Pseudomonadati</taxon>
        <taxon>Pseudomonadota</taxon>
        <taxon>Alphaproteobacteria</taxon>
        <taxon>Hyphomicrobiales</taxon>
        <taxon>Phyllobacteriaceae</taxon>
        <taxon>Allomesorhizobium</taxon>
    </lineage>
</organism>
<dbReference type="Gene3D" id="3.30.920.30">
    <property type="entry name" value="Hypothetical protein"/>
    <property type="match status" value="1"/>
</dbReference>
<name>H0HM84_9HYPH</name>
<dbReference type="Proteomes" id="UP000003250">
    <property type="component" value="Unassembled WGS sequence"/>
</dbReference>
<dbReference type="InterPro" id="IPR012933">
    <property type="entry name" value="HicA_mRNA_interferase"/>
</dbReference>
<accession>H0HM84</accession>
<evidence type="ECO:0000256" key="3">
    <source>
        <dbReference type="ARBA" id="ARBA00022722"/>
    </source>
</evidence>
<keyword evidence="5" id="KW-0378">Hydrolase</keyword>
<dbReference type="RefSeq" id="WP_008834896.1">
    <property type="nucleotide sequence ID" value="NZ_AHAM01000039.1"/>
</dbReference>
<evidence type="ECO:0000256" key="6">
    <source>
        <dbReference type="ARBA" id="ARBA00022884"/>
    </source>
</evidence>
<evidence type="ECO:0000256" key="1">
    <source>
        <dbReference type="ARBA" id="ARBA00006620"/>
    </source>
</evidence>
<sequence length="83" mass="9496">MAQLAKLVEALKECNGPFPYRDVKRILEGLGCEERQTGGGSRRRFLHVASKRMILLHEPHPGNEIKPYVVREIRETLIEMGLI</sequence>
<evidence type="ECO:0000313" key="8">
    <source>
        <dbReference type="EMBL" id="EHK58169.1"/>
    </source>
</evidence>
<keyword evidence="3" id="KW-0540">Nuclease</keyword>
<dbReference type="GO" id="GO:0004519">
    <property type="term" value="F:endonuclease activity"/>
    <property type="evidence" value="ECO:0007669"/>
    <property type="project" value="UniProtKB-KW"/>
</dbReference>
<dbReference type="AlphaFoldDB" id="H0HM84"/>
<evidence type="ECO:0000256" key="4">
    <source>
        <dbReference type="ARBA" id="ARBA00022759"/>
    </source>
</evidence>
<evidence type="ECO:0000256" key="7">
    <source>
        <dbReference type="ARBA" id="ARBA00023016"/>
    </source>
</evidence>
<dbReference type="InterPro" id="IPR038570">
    <property type="entry name" value="HicA_sf"/>
</dbReference>
<reference evidence="8 9" key="1">
    <citation type="journal article" date="2012" name="J. Bacteriol.">
        <title>Draft Genome Sequence of Mesorhizobium alhagi CCNWXJ12-2T, a Novel Salt-Resistant Species Isolated from the Desert of Northwestern China.</title>
        <authorList>
            <person name="Zhou M."/>
            <person name="Chen W."/>
            <person name="Chen H."/>
            <person name="Wei G."/>
        </authorList>
    </citation>
    <scope>NUCLEOTIDE SEQUENCE [LARGE SCALE GENOMIC DNA]</scope>
    <source>
        <strain evidence="8 9">CCNWXJ12-2</strain>
    </source>
</reference>
<proteinExistence type="inferred from homology"/>
<evidence type="ECO:0000256" key="5">
    <source>
        <dbReference type="ARBA" id="ARBA00022801"/>
    </source>
</evidence>
<keyword evidence="6" id="KW-0694">RNA-binding</keyword>
<keyword evidence="7" id="KW-0346">Stress response</keyword>
<keyword evidence="9" id="KW-1185">Reference proteome</keyword>
<dbReference type="GO" id="GO:0016787">
    <property type="term" value="F:hydrolase activity"/>
    <property type="evidence" value="ECO:0007669"/>
    <property type="project" value="UniProtKB-KW"/>
</dbReference>
<keyword evidence="2" id="KW-1277">Toxin-antitoxin system</keyword>
<evidence type="ECO:0000313" key="9">
    <source>
        <dbReference type="Proteomes" id="UP000003250"/>
    </source>
</evidence>